<reference evidence="2 3" key="1">
    <citation type="journal article" date="2013" name="BMC Genomics">
        <title>The genome and transcriptome of the pine saprophyte Ophiostoma piceae, and a comparison with the bark beetle-associated pine pathogen Grosmannia clavigera.</title>
        <authorList>
            <person name="Haridas S."/>
            <person name="Wang Y."/>
            <person name="Lim L."/>
            <person name="Massoumi Alamouti S."/>
            <person name="Jackman S."/>
            <person name="Docking R."/>
            <person name="Robertson G."/>
            <person name="Birol I."/>
            <person name="Bohlmann J."/>
            <person name="Breuil C."/>
        </authorList>
    </citation>
    <scope>NUCLEOTIDE SEQUENCE [LARGE SCALE GENOMIC DNA]</scope>
    <source>
        <strain evidence="2 3">UAMH 11346</strain>
    </source>
</reference>
<dbReference type="VEuPathDB" id="FungiDB:F503_00037"/>
<sequence length="174" mass="18809">MTDYVEGVGMNDLSTEDQNIVAQELEENAQGLDGGETKSDDPSINQGCGDAPDMTGSLTTASAAELLRKHGAQAISLVPNPWFGKVMDYFFEGFGSILAISGMASRQSSARLCRYAAQIWYHGDLDHHSRCYMGGWLHHAYPGWINLGSVGGTAELTNRINEASSVFFTTLVVL</sequence>
<evidence type="ECO:0000256" key="1">
    <source>
        <dbReference type="SAM" id="MobiDB-lite"/>
    </source>
</evidence>
<name>S3CF02_OPHP1</name>
<keyword evidence="3" id="KW-1185">Reference proteome</keyword>
<organism evidence="2 3">
    <name type="scientific">Ophiostoma piceae (strain UAMH 11346)</name>
    <name type="common">Sap stain fungus</name>
    <dbReference type="NCBI Taxonomy" id="1262450"/>
    <lineage>
        <taxon>Eukaryota</taxon>
        <taxon>Fungi</taxon>
        <taxon>Dikarya</taxon>
        <taxon>Ascomycota</taxon>
        <taxon>Pezizomycotina</taxon>
        <taxon>Sordariomycetes</taxon>
        <taxon>Sordariomycetidae</taxon>
        <taxon>Ophiostomatales</taxon>
        <taxon>Ophiostomataceae</taxon>
        <taxon>Ophiostoma</taxon>
    </lineage>
</organism>
<accession>S3CF02</accession>
<dbReference type="AlphaFoldDB" id="S3CF02"/>
<dbReference type="OrthoDB" id="2906425at2759"/>
<dbReference type="EMBL" id="KE148158">
    <property type="protein sequence ID" value="EPE04883.1"/>
    <property type="molecule type" value="Genomic_DNA"/>
</dbReference>
<proteinExistence type="predicted"/>
<dbReference type="HOGENOM" id="CLU_1540520_0_0_1"/>
<evidence type="ECO:0000313" key="2">
    <source>
        <dbReference type="EMBL" id="EPE04883.1"/>
    </source>
</evidence>
<dbReference type="Proteomes" id="UP000016923">
    <property type="component" value="Unassembled WGS sequence"/>
</dbReference>
<gene>
    <name evidence="2" type="ORF">F503_00037</name>
</gene>
<protein>
    <submittedName>
        <fullName evidence="2">Uncharacterized protein</fullName>
    </submittedName>
</protein>
<feature type="region of interest" description="Disordered" evidence="1">
    <location>
        <begin position="29"/>
        <end position="51"/>
    </location>
</feature>
<evidence type="ECO:0000313" key="3">
    <source>
        <dbReference type="Proteomes" id="UP000016923"/>
    </source>
</evidence>